<keyword evidence="3" id="KW-1185">Reference proteome</keyword>
<evidence type="ECO:0000256" key="1">
    <source>
        <dbReference type="SAM" id="MobiDB-lite"/>
    </source>
</evidence>
<dbReference type="AlphaFoldDB" id="A0AAD3HEA7"/>
<evidence type="ECO:0000313" key="2">
    <source>
        <dbReference type="EMBL" id="GFH59974.1"/>
    </source>
</evidence>
<evidence type="ECO:0000313" key="3">
    <source>
        <dbReference type="Proteomes" id="UP001054902"/>
    </source>
</evidence>
<organism evidence="2 3">
    <name type="scientific">Chaetoceros tenuissimus</name>
    <dbReference type="NCBI Taxonomy" id="426638"/>
    <lineage>
        <taxon>Eukaryota</taxon>
        <taxon>Sar</taxon>
        <taxon>Stramenopiles</taxon>
        <taxon>Ochrophyta</taxon>
        <taxon>Bacillariophyta</taxon>
        <taxon>Coscinodiscophyceae</taxon>
        <taxon>Chaetocerotophycidae</taxon>
        <taxon>Chaetocerotales</taxon>
        <taxon>Chaetocerotaceae</taxon>
        <taxon>Chaetoceros</taxon>
    </lineage>
</organism>
<name>A0AAD3HEA7_9STRA</name>
<accession>A0AAD3HEA7</accession>
<protein>
    <submittedName>
        <fullName evidence="2">Uncharacterized protein</fullName>
    </submittedName>
</protein>
<dbReference type="EMBL" id="BLLK01000069">
    <property type="protein sequence ID" value="GFH59974.1"/>
    <property type="molecule type" value="Genomic_DNA"/>
</dbReference>
<feature type="region of interest" description="Disordered" evidence="1">
    <location>
        <begin position="976"/>
        <end position="998"/>
    </location>
</feature>
<dbReference type="Proteomes" id="UP001054902">
    <property type="component" value="Unassembled WGS sequence"/>
</dbReference>
<feature type="compositionally biased region" description="Basic residues" evidence="1">
    <location>
        <begin position="575"/>
        <end position="586"/>
    </location>
</feature>
<feature type="region of interest" description="Disordered" evidence="1">
    <location>
        <begin position="563"/>
        <end position="612"/>
    </location>
</feature>
<gene>
    <name evidence="2" type="ORF">CTEN210_16450</name>
</gene>
<comment type="caution">
    <text evidence="2">The sequence shown here is derived from an EMBL/GenBank/DDBJ whole genome shotgun (WGS) entry which is preliminary data.</text>
</comment>
<sequence length="998" mass="113622">MNDFLCMYKYDCEERLNMLKNLRKKEQIQKIVDKEHPLFQLFESFYKNPEERMKILFGNVEIPKRYDQYNELVDWDTFEYVVFLPLCNFQRLIPGKFQPPAHNEEGPDEFVQNYDVYDVLEIQKKTKIHEYRSKLKEKLNLVGRSILKLSPGINPKLRKSAKEKGFKFNYEDATDLICGSQTDSFGNYLYPGYDIIINRVNICYKEARGNKTEINWAAWIPGERRNENLRICSVLEAGYVNDAIKSVIKKIPSKESDIKTIIIKDKDKEIKLGGVSTIKNVFPNDAKSEVEEVKKLRFIKYPDGKPKNNQNFIRVASTINGRPLQYSKESSIFFVKSVPATDFEMGLLSQCNSIAHQIYLQTKLKLVQKYGHDIAHSIIGDYIPFTSCLWSWRPGTVAGYGLHQDSTALSSDDVKTFHYQEIVVTIIFHFGIVNADEKGADLIISLTDKETGKTTTSTYHNFIHTQLFGNQENLWHRASATSEKAATSRLVMTARRTSTGDKSPKQVMEGELTRIFGEDNPNFKLRQIEQSNDTLTLQQILTLFDEDTLHLFGKVISPSSLIGGVMNRSINPNRKASKPQSKKKSVQSRGKGDSTGIELDSENNNACTTQTAAASTAIESTTMESTSDRIDYYNITSTREEHNCDKVQTFINHQLFSEHFLLSSNALQILFDQKFCIETSVQDQKGYRKNILWSPMFREDGSSYKIGDTIPLTTYKSYHNILESDYGGGYICSNYVGTCTGICLLHPERTASYDKIVDTAEKKKSEPFKFYGSGGSSKVKGSYVSSISAVTCGAGGSLPTAQKLNATNKCLMELCRMARPLHFAIKLRQKENNIDMVIYLGMFTIVEIDYGVHEHGTTFQRERCDNFHGASFLHEKSFLFHAVPFSVNYQSVATDWDVYGIDERSIPLSFGCLIDQTANKALKIDSEFMRNDILFKLMRKEKKFVGGVFTDTYKLASKVDLKKLKECVISKKVEFDNGESDEESDSDNESEEDDAMEE</sequence>
<reference evidence="2 3" key="1">
    <citation type="journal article" date="2021" name="Sci. Rep.">
        <title>The genome of the diatom Chaetoceros tenuissimus carries an ancient integrated fragment of an extant virus.</title>
        <authorList>
            <person name="Hongo Y."/>
            <person name="Kimura K."/>
            <person name="Takaki Y."/>
            <person name="Yoshida Y."/>
            <person name="Baba S."/>
            <person name="Kobayashi G."/>
            <person name="Nagasaki K."/>
            <person name="Hano T."/>
            <person name="Tomaru Y."/>
        </authorList>
    </citation>
    <scope>NUCLEOTIDE SEQUENCE [LARGE SCALE GENOMIC DNA]</scope>
    <source>
        <strain evidence="2 3">NIES-3715</strain>
    </source>
</reference>
<proteinExistence type="predicted"/>